<evidence type="ECO:0000313" key="9">
    <source>
        <dbReference type="Proteomes" id="UP000644749"/>
    </source>
</evidence>
<dbReference type="Pfam" id="PF13977">
    <property type="entry name" value="TetR_C_6"/>
    <property type="match status" value="1"/>
</dbReference>
<evidence type="ECO:0000259" key="7">
    <source>
        <dbReference type="PROSITE" id="PS50977"/>
    </source>
</evidence>
<dbReference type="InterPro" id="IPR036271">
    <property type="entry name" value="Tet_transcr_reg_TetR-rel_C_sf"/>
</dbReference>
<dbReference type="InterPro" id="IPR001647">
    <property type="entry name" value="HTH_TetR"/>
</dbReference>
<evidence type="ECO:0000256" key="4">
    <source>
        <dbReference type="ARBA" id="ARBA00023163"/>
    </source>
</evidence>
<dbReference type="InterPro" id="IPR009057">
    <property type="entry name" value="Homeodomain-like_sf"/>
</dbReference>
<keyword evidence="1" id="KW-0678">Repressor</keyword>
<keyword evidence="2" id="KW-0805">Transcription regulation</keyword>
<dbReference type="PRINTS" id="PR00455">
    <property type="entry name" value="HTHTETR"/>
</dbReference>
<dbReference type="PANTHER" id="PTHR30055">
    <property type="entry name" value="HTH-TYPE TRANSCRIPTIONAL REGULATOR RUTR"/>
    <property type="match status" value="1"/>
</dbReference>
<dbReference type="EMBL" id="JAESHT010000014">
    <property type="protein sequence ID" value="MBL3674841.1"/>
    <property type="molecule type" value="Genomic_DNA"/>
</dbReference>
<dbReference type="Proteomes" id="UP000644749">
    <property type="component" value="Unassembled WGS sequence"/>
</dbReference>
<feature type="region of interest" description="Disordered" evidence="6">
    <location>
        <begin position="1"/>
        <end position="23"/>
    </location>
</feature>
<evidence type="ECO:0000256" key="6">
    <source>
        <dbReference type="SAM" id="MobiDB-lite"/>
    </source>
</evidence>
<accession>A0ABS1S7X3</accession>
<evidence type="ECO:0000256" key="2">
    <source>
        <dbReference type="ARBA" id="ARBA00023015"/>
    </source>
</evidence>
<evidence type="ECO:0000256" key="5">
    <source>
        <dbReference type="PROSITE-ProRule" id="PRU00335"/>
    </source>
</evidence>
<evidence type="ECO:0000313" key="8">
    <source>
        <dbReference type="EMBL" id="MBL3674841.1"/>
    </source>
</evidence>
<reference evidence="8 9" key="1">
    <citation type="submission" date="2021-01" db="EMBL/GenBank/DDBJ databases">
        <title>011410 draft genome.</title>
        <authorList>
            <person name="Lang L."/>
        </authorList>
    </citation>
    <scope>NUCLEOTIDE SEQUENCE [LARGE SCALE GENOMIC DNA]</scope>
    <source>
        <strain evidence="8 9">KCTC 42845</strain>
    </source>
</reference>
<comment type="caution">
    <text evidence="8">The sequence shown here is derived from an EMBL/GenBank/DDBJ whole genome shotgun (WGS) entry which is preliminary data.</text>
</comment>
<evidence type="ECO:0000256" key="1">
    <source>
        <dbReference type="ARBA" id="ARBA00022491"/>
    </source>
</evidence>
<gene>
    <name evidence="8" type="ORF">JL111_15275</name>
</gene>
<protein>
    <submittedName>
        <fullName evidence="8">TetR family transcriptional regulator C-terminal domain-containing protein</fullName>
    </submittedName>
</protein>
<name>A0ABS1S7X3_9RHOB</name>
<keyword evidence="9" id="KW-1185">Reference proteome</keyword>
<dbReference type="Pfam" id="PF00440">
    <property type="entry name" value="TetR_N"/>
    <property type="match status" value="1"/>
</dbReference>
<keyword evidence="4" id="KW-0804">Transcription</keyword>
<feature type="domain" description="HTH tetR-type" evidence="7">
    <location>
        <begin position="25"/>
        <end position="85"/>
    </location>
</feature>
<dbReference type="PANTHER" id="PTHR30055:SF234">
    <property type="entry name" value="HTH-TYPE TRANSCRIPTIONAL REGULATOR BETI"/>
    <property type="match status" value="1"/>
</dbReference>
<proteinExistence type="predicted"/>
<dbReference type="Gene3D" id="1.10.357.10">
    <property type="entry name" value="Tetracycline Repressor, domain 2"/>
    <property type="match status" value="1"/>
</dbReference>
<dbReference type="RefSeq" id="WP_191311558.1">
    <property type="nucleotide sequence ID" value="NZ_BNCL01000014.1"/>
</dbReference>
<evidence type="ECO:0000256" key="3">
    <source>
        <dbReference type="ARBA" id="ARBA00023125"/>
    </source>
</evidence>
<dbReference type="SUPFAM" id="SSF46689">
    <property type="entry name" value="Homeodomain-like"/>
    <property type="match status" value="1"/>
</dbReference>
<keyword evidence="3 5" id="KW-0238">DNA-binding</keyword>
<dbReference type="InterPro" id="IPR050109">
    <property type="entry name" value="HTH-type_TetR-like_transc_reg"/>
</dbReference>
<feature type="DNA-binding region" description="H-T-H motif" evidence="5">
    <location>
        <begin position="48"/>
        <end position="67"/>
    </location>
</feature>
<organism evidence="8 9">
    <name type="scientific">Paracoccus aerius</name>
    <dbReference type="NCBI Taxonomy" id="1915382"/>
    <lineage>
        <taxon>Bacteria</taxon>
        <taxon>Pseudomonadati</taxon>
        <taxon>Pseudomonadota</taxon>
        <taxon>Alphaproteobacteria</taxon>
        <taxon>Rhodobacterales</taxon>
        <taxon>Paracoccaceae</taxon>
        <taxon>Paracoccus</taxon>
    </lineage>
</organism>
<dbReference type="InterPro" id="IPR039538">
    <property type="entry name" value="BetI_C"/>
</dbReference>
<dbReference type="PROSITE" id="PS50977">
    <property type="entry name" value="HTH_TETR_2"/>
    <property type="match status" value="1"/>
</dbReference>
<dbReference type="SUPFAM" id="SSF48498">
    <property type="entry name" value="Tetracyclin repressor-like, C-terminal domain"/>
    <property type="match status" value="1"/>
</dbReference>
<sequence>MTDRKPRSPRSNAAPLPKSREDQVVDRRRSLLKAAVKVISKRGLTGVTMNSIAAEAECSYGVVAFHFQSKEGIIFAALDYSAAEYEAFLTRLNVSDRGPAERIRHMIDTDFSRKAAGQDSIALWLAFWAEASRVPSFRKRCAALRVHYNAALTADVAELAALRGKDVQAEQIAVTLNAMISGLWIENLLLPVTVDAGRERGRDACLAYMRLLFPDDF</sequence>